<comment type="similarity">
    <text evidence="1 6">Belongs to the NPR3 family.</text>
</comment>
<keyword evidence="6" id="KW-0732">Signal</keyword>
<organism evidence="9 10">
    <name type="scientific">Elaphomyces granulatus</name>
    <dbReference type="NCBI Taxonomy" id="519963"/>
    <lineage>
        <taxon>Eukaryota</taxon>
        <taxon>Fungi</taxon>
        <taxon>Dikarya</taxon>
        <taxon>Ascomycota</taxon>
        <taxon>Pezizomycotina</taxon>
        <taxon>Eurotiomycetes</taxon>
        <taxon>Eurotiomycetidae</taxon>
        <taxon>Eurotiales</taxon>
        <taxon>Elaphomycetaceae</taxon>
        <taxon>Elaphomyces</taxon>
    </lineage>
</organism>
<sequence length="785" mass="86154">MSFSAAKFSEPCLVAIILTVHSRAGPRFVFHFPPNPLSENAYGVGSHRSSRAKVLIGSDSASSGESGDSSDEDDEGSHFGAGARHNNSGLEDNVPASASSTGGESHRPPSLSSSRNLMKKRAANSDVEDDQGSSSRRKNASVGSSDPWDTLLGLPSDVWEKLLSPTRTWHKRRFEVAINDLAFVGWPVFVRDDGTWRKQKRRKKKKPSPGWGGAELGYEEDIANTPSQEDDTDKMVGSVLRIKTEALRDGRLDTEIGGSGSKGHSGSPDSDKDSMTMFNVVFVLDSPILEYSLRLKEIYENVIKKFSKALKWEQARADYVWNEAQNILQIKEKAREKKASMNSLYSELIAQSSLARAISTVFTSISTSKIASVSLGPDASISLQIPPPTSTPYLPSPTDAAYPGLWLTTADESSPADDAAAGGIDPHSETLAKHFALLLLDNEAAILRDVEASGGALGPALAHYIRTTKPNKSFTQISALSGIPLSNIQLLASHLVYWRRARAIPPLHQRDTYIVSPNCDLSKLPAATAAYAATFPTLPSLPKMLSALSGTPRPYASFIPSKDHKAAYFSILAWLLRGGWVTQLRAFARIKVPPETKIAADQSLQQEEIEKLMVENRASFKSPTNRHVQDDNCPSPSSLGSHGSDQETIIPGQRESLSQYYMNRNAHLRTSSLILLPHRASPVESRWLDEIMARFPDPASPERVKGITSMDEPAEPGIHDSLKKYWPKFTKYFNGHDALEKIAAREGLKRKTVWQLLMRMGMITGQNLGIELDPKEKVLIAVRHW</sequence>
<comment type="caution">
    <text evidence="9">The sequence shown here is derived from an EMBL/GenBank/DDBJ whole genome shotgun (WGS) entry which is preliminary data.</text>
</comment>
<feature type="region of interest" description="Disordered" evidence="7">
    <location>
        <begin position="620"/>
        <end position="648"/>
    </location>
</feature>
<dbReference type="Proteomes" id="UP000243515">
    <property type="component" value="Unassembled WGS sequence"/>
</dbReference>
<dbReference type="OrthoDB" id="18648at2759"/>
<reference evidence="9 10" key="1">
    <citation type="journal article" date="2015" name="Environ. Microbiol.">
        <title>Metagenome sequence of Elaphomyces granulatus from sporocarp tissue reveals Ascomycota ectomycorrhizal fingerprints of genome expansion and a Proteobacteria-rich microbiome.</title>
        <authorList>
            <person name="Quandt C.A."/>
            <person name="Kohler A."/>
            <person name="Hesse C.N."/>
            <person name="Sharpton T.J."/>
            <person name="Martin F."/>
            <person name="Spatafora J.W."/>
        </authorList>
    </citation>
    <scope>NUCLEOTIDE SEQUENCE [LARGE SCALE GENOMIC DNA]</scope>
    <source>
        <strain evidence="9 10">OSC145934</strain>
    </source>
</reference>
<proteinExistence type="inferred from homology"/>
<evidence type="ECO:0000256" key="7">
    <source>
        <dbReference type="SAM" id="MobiDB-lite"/>
    </source>
</evidence>
<dbReference type="AlphaFoldDB" id="A0A232M041"/>
<feature type="compositionally biased region" description="Low complexity" evidence="7">
    <location>
        <begin position="57"/>
        <end position="67"/>
    </location>
</feature>
<dbReference type="GO" id="GO:0010508">
    <property type="term" value="P:positive regulation of autophagy"/>
    <property type="evidence" value="ECO:0007669"/>
    <property type="project" value="TreeGrafter"/>
</dbReference>
<dbReference type="Pfam" id="PF24064">
    <property type="entry name" value="HTH_NPRL3"/>
    <property type="match status" value="1"/>
</dbReference>
<feature type="compositionally biased region" description="Basic residues" evidence="7">
    <location>
        <begin position="197"/>
        <end position="207"/>
    </location>
</feature>
<feature type="compositionally biased region" description="Polar residues" evidence="7">
    <location>
        <begin position="620"/>
        <end position="647"/>
    </location>
</feature>
<dbReference type="PANTHER" id="PTHR13153:SF5">
    <property type="entry name" value="GATOR COMPLEX PROTEIN NPRL3"/>
    <property type="match status" value="1"/>
</dbReference>
<dbReference type="GO" id="GO:0038202">
    <property type="term" value="P:TORC1 signaling"/>
    <property type="evidence" value="ECO:0007669"/>
    <property type="project" value="TreeGrafter"/>
</dbReference>
<evidence type="ECO:0000313" key="9">
    <source>
        <dbReference type="EMBL" id="OXV09736.1"/>
    </source>
</evidence>
<accession>A0A232M041</accession>
<comment type="function">
    <text evidence="4 6">Mediates inactivation of the TORC1 complex in response to amino acid starvation. Required for meiotic nuclear division.</text>
</comment>
<dbReference type="GO" id="GO:0051321">
    <property type="term" value="P:meiotic cell cycle"/>
    <property type="evidence" value="ECO:0007669"/>
    <property type="project" value="UniProtKB-UniRule"/>
</dbReference>
<dbReference type="InterPro" id="IPR005365">
    <property type="entry name" value="Npr3"/>
</dbReference>
<feature type="domain" description="GATOR1 complex protein NPRL3 C-terminal HTH" evidence="8">
    <location>
        <begin position="721"/>
        <end position="760"/>
    </location>
</feature>
<comment type="subcellular location">
    <subcellularLocation>
        <location evidence="6">Vacuole membrane</location>
        <topology evidence="6">Peripheral membrane protein</topology>
    </subcellularLocation>
</comment>
<dbReference type="GO" id="GO:1990130">
    <property type="term" value="C:GATOR1 complex"/>
    <property type="evidence" value="ECO:0007669"/>
    <property type="project" value="TreeGrafter"/>
</dbReference>
<keyword evidence="10" id="KW-1185">Reference proteome</keyword>
<evidence type="ECO:0000313" key="10">
    <source>
        <dbReference type="Proteomes" id="UP000243515"/>
    </source>
</evidence>
<feature type="region of interest" description="Disordered" evidence="7">
    <location>
        <begin position="196"/>
        <end position="218"/>
    </location>
</feature>
<dbReference type="EMBL" id="NPHW01003357">
    <property type="protein sequence ID" value="OXV09736.1"/>
    <property type="molecule type" value="Genomic_DNA"/>
</dbReference>
<evidence type="ECO:0000256" key="2">
    <source>
        <dbReference type="ARBA" id="ARBA00017880"/>
    </source>
</evidence>
<name>A0A232M041_9EURO</name>
<evidence type="ECO:0000256" key="1">
    <source>
        <dbReference type="ARBA" id="ARBA00010546"/>
    </source>
</evidence>
<dbReference type="GO" id="GO:0005774">
    <property type="term" value="C:vacuolar membrane"/>
    <property type="evidence" value="ECO:0007669"/>
    <property type="project" value="UniProtKB-SubCell"/>
</dbReference>
<evidence type="ECO:0000256" key="6">
    <source>
        <dbReference type="RuleBase" id="RU368069"/>
    </source>
</evidence>
<dbReference type="GO" id="GO:0034198">
    <property type="term" value="P:cellular response to amino acid starvation"/>
    <property type="evidence" value="ECO:0007669"/>
    <property type="project" value="TreeGrafter"/>
</dbReference>
<gene>
    <name evidence="9" type="ORF">Egran_02500</name>
</gene>
<feature type="region of interest" description="Disordered" evidence="7">
    <location>
        <begin position="252"/>
        <end position="271"/>
    </location>
</feature>
<evidence type="ECO:0000259" key="8">
    <source>
        <dbReference type="Pfam" id="PF24064"/>
    </source>
</evidence>
<dbReference type="Pfam" id="PF03666">
    <property type="entry name" value="NPR3"/>
    <property type="match status" value="1"/>
</dbReference>
<evidence type="ECO:0000256" key="4">
    <source>
        <dbReference type="ARBA" id="ARBA00025376"/>
    </source>
</evidence>
<protein>
    <recommendedName>
        <fullName evidence="2 6">Nitrogen permease regulator 3</fullName>
    </recommendedName>
    <alternativeName>
        <fullName evidence="5 6">Required for meiotic nuclear division protein 11</fullName>
    </alternativeName>
</protein>
<dbReference type="InterPro" id="IPR056603">
    <property type="entry name" value="HTH_NPRL3"/>
</dbReference>
<dbReference type="PANTHER" id="PTHR13153">
    <property type="entry name" value="CGTHBA PROTEIN -14 GENE PROTEIN"/>
    <property type="match status" value="1"/>
</dbReference>
<dbReference type="GO" id="GO:1904262">
    <property type="term" value="P:negative regulation of TORC1 signaling"/>
    <property type="evidence" value="ECO:0007669"/>
    <property type="project" value="TreeGrafter"/>
</dbReference>
<feature type="compositionally biased region" description="Polar residues" evidence="7">
    <location>
        <begin position="85"/>
        <end position="103"/>
    </location>
</feature>
<feature type="region of interest" description="Disordered" evidence="7">
    <location>
        <begin position="56"/>
        <end position="149"/>
    </location>
</feature>
<evidence type="ECO:0000256" key="3">
    <source>
        <dbReference type="ARBA" id="ARBA00023254"/>
    </source>
</evidence>
<keyword evidence="3 6" id="KW-0469">Meiosis</keyword>
<evidence type="ECO:0000256" key="5">
    <source>
        <dbReference type="ARBA" id="ARBA00030028"/>
    </source>
</evidence>